<accession>A0AAD5UF04</accession>
<evidence type="ECO:0000313" key="6">
    <source>
        <dbReference type="EMBL" id="KAJ3256266.1"/>
    </source>
</evidence>
<dbReference type="CDD" id="cd00067">
    <property type="entry name" value="GAL4"/>
    <property type="match status" value="1"/>
</dbReference>
<organism evidence="6 7">
    <name type="scientific">Boothiomyces macroporosus</name>
    <dbReference type="NCBI Taxonomy" id="261099"/>
    <lineage>
        <taxon>Eukaryota</taxon>
        <taxon>Fungi</taxon>
        <taxon>Fungi incertae sedis</taxon>
        <taxon>Chytridiomycota</taxon>
        <taxon>Chytridiomycota incertae sedis</taxon>
        <taxon>Chytridiomycetes</taxon>
        <taxon>Rhizophydiales</taxon>
        <taxon>Terramycetaceae</taxon>
        <taxon>Boothiomyces</taxon>
    </lineage>
</organism>
<evidence type="ECO:0008006" key="8">
    <source>
        <dbReference type="Google" id="ProtNLM"/>
    </source>
</evidence>
<keyword evidence="7" id="KW-1185">Reference proteome</keyword>
<dbReference type="GO" id="GO:0003677">
    <property type="term" value="F:DNA binding"/>
    <property type="evidence" value="ECO:0007669"/>
    <property type="project" value="UniProtKB-KW"/>
</dbReference>
<comment type="caution">
    <text evidence="6">The sequence shown here is derived from an EMBL/GenBank/DDBJ whole genome shotgun (WGS) entry which is preliminary data.</text>
</comment>
<evidence type="ECO:0000256" key="4">
    <source>
        <dbReference type="ARBA" id="ARBA00023242"/>
    </source>
</evidence>
<evidence type="ECO:0000256" key="5">
    <source>
        <dbReference type="SAM" id="MobiDB-lite"/>
    </source>
</evidence>
<dbReference type="PANTHER" id="PTHR46910">
    <property type="entry name" value="TRANSCRIPTION FACTOR PDR1"/>
    <property type="match status" value="1"/>
</dbReference>
<dbReference type="EMBL" id="JADGKB010000053">
    <property type="protein sequence ID" value="KAJ3256266.1"/>
    <property type="molecule type" value="Genomic_DNA"/>
</dbReference>
<evidence type="ECO:0000313" key="7">
    <source>
        <dbReference type="Proteomes" id="UP001210925"/>
    </source>
</evidence>
<evidence type="ECO:0000256" key="3">
    <source>
        <dbReference type="ARBA" id="ARBA00023125"/>
    </source>
</evidence>
<keyword evidence="4" id="KW-0539">Nucleus</keyword>
<name>A0AAD5UF04_9FUNG</name>
<sequence length="455" mass="52413">MDSNSRESSSTLEESSTTGQIESEATDKTKLRRTSKACDMCVKKRRKCTGNMPFSNVPLNAINEDQHWTVGAFSWIEVNENGRLSTKEWTSVYFSNIHNQFPVLCPDLFYANKHQIPQFLLHAMYAVSIAGASQSASGDFHFTHCKLLFQNSLDSPTAMTVFSILLMSYYSLMYQKSTGGGPSLVAAAIRSFQNLLKSRIGGGLPTYKPLDSIETLSKELMQLLTYVLYEMDYKVGIKYQIPFIFDDPPLNYEPVQSKEPYSPFYKSQFWIHHLKLLEIAKRIQVQPHNKGKQKKDIERWHESLPKYILEAETFSGTVLPSSKPSWKVAYLKIFYHYLIIQLYKTEFKQHMRDKNADSAFEKSVNSAVAIAKLVKNFNCNNPTFQGISLFIYHYIYCSSIVLIISKLIDDQYYKEYFDSNCQAIRYFGKVLYQNRHLPVELNRLKDLTELALAEL</sequence>
<dbReference type="SUPFAM" id="SSF57701">
    <property type="entry name" value="Zn2/Cys6 DNA-binding domain"/>
    <property type="match status" value="1"/>
</dbReference>
<dbReference type="InterPro" id="IPR001138">
    <property type="entry name" value="Zn2Cys6_DnaBD"/>
</dbReference>
<gene>
    <name evidence="6" type="ORF">HK103_005629</name>
</gene>
<keyword evidence="3" id="KW-0238">DNA-binding</keyword>
<dbReference type="InterPro" id="IPR036864">
    <property type="entry name" value="Zn2-C6_fun-type_DNA-bd_sf"/>
</dbReference>
<dbReference type="GO" id="GO:0005634">
    <property type="term" value="C:nucleus"/>
    <property type="evidence" value="ECO:0007669"/>
    <property type="project" value="UniProtKB-SubCell"/>
</dbReference>
<dbReference type="GO" id="GO:0008270">
    <property type="term" value="F:zinc ion binding"/>
    <property type="evidence" value="ECO:0007669"/>
    <property type="project" value="InterPro"/>
</dbReference>
<dbReference type="PANTHER" id="PTHR46910:SF3">
    <property type="entry name" value="HALOTOLERANCE PROTEIN 9-RELATED"/>
    <property type="match status" value="1"/>
</dbReference>
<dbReference type="GO" id="GO:0000981">
    <property type="term" value="F:DNA-binding transcription factor activity, RNA polymerase II-specific"/>
    <property type="evidence" value="ECO:0007669"/>
    <property type="project" value="InterPro"/>
</dbReference>
<protein>
    <recommendedName>
        <fullName evidence="8">Zn(2)-C6 fungal-type domain-containing protein</fullName>
    </recommendedName>
</protein>
<keyword evidence="2" id="KW-0479">Metal-binding</keyword>
<feature type="compositionally biased region" description="Low complexity" evidence="5">
    <location>
        <begin position="6"/>
        <end position="18"/>
    </location>
</feature>
<reference evidence="6" key="1">
    <citation type="submission" date="2020-05" db="EMBL/GenBank/DDBJ databases">
        <title>Phylogenomic resolution of chytrid fungi.</title>
        <authorList>
            <person name="Stajich J.E."/>
            <person name="Amses K."/>
            <person name="Simmons R."/>
            <person name="Seto K."/>
            <person name="Myers J."/>
            <person name="Bonds A."/>
            <person name="Quandt C.A."/>
            <person name="Barry K."/>
            <person name="Liu P."/>
            <person name="Grigoriev I."/>
            <person name="Longcore J.E."/>
            <person name="James T.Y."/>
        </authorList>
    </citation>
    <scope>NUCLEOTIDE SEQUENCE</scope>
    <source>
        <strain evidence="6">PLAUS21</strain>
    </source>
</reference>
<dbReference type="InterPro" id="IPR050987">
    <property type="entry name" value="AtrR-like"/>
</dbReference>
<dbReference type="AlphaFoldDB" id="A0AAD5UF04"/>
<comment type="subcellular location">
    <subcellularLocation>
        <location evidence="1">Nucleus</location>
    </subcellularLocation>
</comment>
<dbReference type="Proteomes" id="UP001210925">
    <property type="component" value="Unassembled WGS sequence"/>
</dbReference>
<feature type="region of interest" description="Disordered" evidence="5">
    <location>
        <begin position="1"/>
        <end position="29"/>
    </location>
</feature>
<evidence type="ECO:0000256" key="1">
    <source>
        <dbReference type="ARBA" id="ARBA00004123"/>
    </source>
</evidence>
<proteinExistence type="predicted"/>
<evidence type="ECO:0000256" key="2">
    <source>
        <dbReference type="ARBA" id="ARBA00022723"/>
    </source>
</evidence>
<dbReference type="CDD" id="cd12148">
    <property type="entry name" value="fungal_TF_MHR"/>
    <property type="match status" value="1"/>
</dbReference>